<keyword evidence="5" id="KW-0560">Oxidoreductase</keyword>
<evidence type="ECO:0000259" key="4">
    <source>
        <dbReference type="Pfam" id="PF01494"/>
    </source>
</evidence>
<comment type="cofactor">
    <cofactor evidence="1">
        <name>FAD</name>
        <dbReference type="ChEBI" id="CHEBI:57692"/>
    </cofactor>
</comment>
<dbReference type="EMBL" id="JBHMFI010000001">
    <property type="protein sequence ID" value="MFB9073021.1"/>
    <property type="molecule type" value="Genomic_DNA"/>
</dbReference>
<keyword evidence="3" id="KW-0274">FAD</keyword>
<dbReference type="InterPro" id="IPR002938">
    <property type="entry name" value="FAD-bd"/>
</dbReference>
<dbReference type="GO" id="GO:0004497">
    <property type="term" value="F:monooxygenase activity"/>
    <property type="evidence" value="ECO:0007669"/>
    <property type="project" value="UniProtKB-KW"/>
</dbReference>
<reference evidence="5 6" key="1">
    <citation type="submission" date="2024-09" db="EMBL/GenBank/DDBJ databases">
        <authorList>
            <person name="Sun Q."/>
            <person name="Mori K."/>
        </authorList>
    </citation>
    <scope>NUCLEOTIDE SEQUENCE [LARGE SCALE GENOMIC DNA]</scope>
    <source>
        <strain evidence="5 6">CCM 7609</strain>
    </source>
</reference>
<accession>A0ABV5G258</accession>
<keyword evidence="5" id="KW-0503">Monooxygenase</keyword>
<evidence type="ECO:0000256" key="3">
    <source>
        <dbReference type="ARBA" id="ARBA00022827"/>
    </source>
</evidence>
<dbReference type="Proteomes" id="UP001589575">
    <property type="component" value="Unassembled WGS sequence"/>
</dbReference>
<dbReference type="PANTHER" id="PTHR43004:SF19">
    <property type="entry name" value="BINDING MONOOXYGENASE, PUTATIVE (JCVI)-RELATED"/>
    <property type="match status" value="1"/>
</dbReference>
<dbReference type="Gene3D" id="3.50.50.60">
    <property type="entry name" value="FAD/NAD(P)-binding domain"/>
    <property type="match status" value="1"/>
</dbReference>
<dbReference type="InterPro" id="IPR050641">
    <property type="entry name" value="RIFMO-like"/>
</dbReference>
<dbReference type="RefSeq" id="WP_378041182.1">
    <property type="nucleotide sequence ID" value="NZ_JBHLWH010000024.1"/>
</dbReference>
<sequence>MSAAPDHGPGRRVSTDVLVVGAGPTGLMAGAWCARLGLQSLVVDGKAGPTRESRALAVQARSLEVYRQLGLAQAVLDGATPATSVSPGFRHRTLGTVRLDRVGQQLTPFPGITIFEQSANEELLAGHLRDRHRPVAWGTSFRSFTTDPRAAGSGGAVTVELDSPEGLVQVSARYVVAADGASSAVRRALGIAFEGATNRFEFYVLDAYGVTGTESGITLRASREHFMLAFPLGDDGRGGRRARLLGILRAEDRSPADPDEGAGAAAASPAAEAAAEARDEIRARASLAEEFGVRYAGTDWYSTYRVHHRVAAAFRAGRVFLAGDAAHIHSPVGAQGMNTGLQDAQNIVCTIADVLAGREPEDVLDRYEAERRPVALTLVRTTDVVFGAVTSMSPLARFLRTRVFPLAAPVLLRAAPRLPLGGRMFGYLSEIRIHYWMPGTEADRTGPRRRRRGTVLGRRLPWVPDAGHTGPVPGGDGHGDNHEALNTAEWQVHAYGPAADRLARDLADRHQDRAAGRAGPASGLPVFRFRAAPEAGLPDGTALLIRPDGFVAETLDDSSVPARKVSPR</sequence>
<keyword evidence="6" id="KW-1185">Reference proteome</keyword>
<evidence type="ECO:0000256" key="2">
    <source>
        <dbReference type="ARBA" id="ARBA00022630"/>
    </source>
</evidence>
<dbReference type="InterPro" id="IPR036188">
    <property type="entry name" value="FAD/NAD-bd_sf"/>
</dbReference>
<organism evidence="5 6">
    <name type="scientific">Citricoccus parietis</name>
    <dbReference type="NCBI Taxonomy" id="592307"/>
    <lineage>
        <taxon>Bacteria</taxon>
        <taxon>Bacillati</taxon>
        <taxon>Actinomycetota</taxon>
        <taxon>Actinomycetes</taxon>
        <taxon>Micrococcales</taxon>
        <taxon>Micrococcaceae</taxon>
        <taxon>Citricoccus</taxon>
    </lineage>
</organism>
<evidence type="ECO:0000256" key="1">
    <source>
        <dbReference type="ARBA" id="ARBA00001974"/>
    </source>
</evidence>
<dbReference type="PRINTS" id="PR00420">
    <property type="entry name" value="RNGMNOXGNASE"/>
</dbReference>
<name>A0ABV5G258_9MICC</name>
<dbReference type="Gene3D" id="3.30.70.2450">
    <property type="match status" value="1"/>
</dbReference>
<comment type="caution">
    <text evidence="5">The sequence shown here is derived from an EMBL/GenBank/DDBJ whole genome shotgun (WGS) entry which is preliminary data.</text>
</comment>
<dbReference type="PANTHER" id="PTHR43004">
    <property type="entry name" value="TRK SYSTEM POTASSIUM UPTAKE PROTEIN"/>
    <property type="match status" value="1"/>
</dbReference>
<protein>
    <submittedName>
        <fullName evidence="5">FAD-dependent monooxygenase</fullName>
    </submittedName>
</protein>
<proteinExistence type="predicted"/>
<feature type="domain" description="FAD-binding" evidence="4">
    <location>
        <begin position="15"/>
        <end position="381"/>
    </location>
</feature>
<evidence type="ECO:0000313" key="6">
    <source>
        <dbReference type="Proteomes" id="UP001589575"/>
    </source>
</evidence>
<dbReference type="Pfam" id="PF01494">
    <property type="entry name" value="FAD_binding_3"/>
    <property type="match status" value="1"/>
</dbReference>
<evidence type="ECO:0000313" key="5">
    <source>
        <dbReference type="EMBL" id="MFB9073021.1"/>
    </source>
</evidence>
<keyword evidence="2" id="KW-0285">Flavoprotein</keyword>
<gene>
    <name evidence="5" type="ORF">ACFFX0_18155</name>
</gene>
<dbReference type="SUPFAM" id="SSF51905">
    <property type="entry name" value="FAD/NAD(P)-binding domain"/>
    <property type="match status" value="1"/>
</dbReference>